<proteinExistence type="predicted"/>
<organism evidence="5 6">
    <name type="scientific">Labilithrix luteola</name>
    <dbReference type="NCBI Taxonomy" id="1391654"/>
    <lineage>
        <taxon>Bacteria</taxon>
        <taxon>Pseudomonadati</taxon>
        <taxon>Myxococcota</taxon>
        <taxon>Polyangia</taxon>
        <taxon>Polyangiales</taxon>
        <taxon>Labilitrichaceae</taxon>
        <taxon>Labilithrix</taxon>
    </lineage>
</organism>
<evidence type="ECO:0000313" key="6">
    <source>
        <dbReference type="Proteomes" id="UP000064967"/>
    </source>
</evidence>
<dbReference type="InterPro" id="IPR036388">
    <property type="entry name" value="WH-like_DNA-bd_sf"/>
</dbReference>
<name>A0A0K1PK78_9BACT</name>
<dbReference type="InterPro" id="IPR011991">
    <property type="entry name" value="ArsR-like_HTH"/>
</dbReference>
<dbReference type="PANTHER" id="PTHR33164">
    <property type="entry name" value="TRANSCRIPTIONAL REGULATOR, MARR FAMILY"/>
    <property type="match status" value="1"/>
</dbReference>
<dbReference type="GO" id="GO:0003677">
    <property type="term" value="F:DNA binding"/>
    <property type="evidence" value="ECO:0007669"/>
    <property type="project" value="UniProtKB-KW"/>
</dbReference>
<dbReference type="SMART" id="SM00347">
    <property type="entry name" value="HTH_MARR"/>
    <property type="match status" value="1"/>
</dbReference>
<evidence type="ECO:0000313" key="5">
    <source>
        <dbReference type="EMBL" id="AKU93922.1"/>
    </source>
</evidence>
<keyword evidence="6" id="KW-1185">Reference proteome</keyword>
<dbReference type="Gene3D" id="1.10.10.10">
    <property type="entry name" value="Winged helix-like DNA-binding domain superfamily/Winged helix DNA-binding domain"/>
    <property type="match status" value="1"/>
</dbReference>
<feature type="domain" description="HTH marR-type" evidence="4">
    <location>
        <begin position="1"/>
        <end position="131"/>
    </location>
</feature>
<accession>A0A0K1PK78</accession>
<evidence type="ECO:0000256" key="3">
    <source>
        <dbReference type="ARBA" id="ARBA00023163"/>
    </source>
</evidence>
<dbReference type="KEGG" id="llu:AKJ09_00586"/>
<dbReference type="EMBL" id="CP012333">
    <property type="protein sequence ID" value="AKU93922.1"/>
    <property type="molecule type" value="Genomic_DNA"/>
</dbReference>
<dbReference type="STRING" id="1391654.AKJ09_00586"/>
<dbReference type="InterPro" id="IPR023187">
    <property type="entry name" value="Tscrpt_reg_MarR-type_CS"/>
</dbReference>
<keyword evidence="3" id="KW-0804">Transcription</keyword>
<dbReference type="InterPro" id="IPR036390">
    <property type="entry name" value="WH_DNA-bd_sf"/>
</dbReference>
<dbReference type="CDD" id="cd00090">
    <property type="entry name" value="HTH_ARSR"/>
    <property type="match status" value="1"/>
</dbReference>
<evidence type="ECO:0000256" key="1">
    <source>
        <dbReference type="ARBA" id="ARBA00023015"/>
    </source>
</evidence>
<dbReference type="GO" id="GO:0003700">
    <property type="term" value="F:DNA-binding transcription factor activity"/>
    <property type="evidence" value="ECO:0007669"/>
    <property type="project" value="InterPro"/>
</dbReference>
<dbReference type="PROSITE" id="PS01117">
    <property type="entry name" value="HTH_MARR_1"/>
    <property type="match status" value="1"/>
</dbReference>
<keyword evidence="1" id="KW-0805">Transcription regulation</keyword>
<dbReference type="PROSITE" id="PS50995">
    <property type="entry name" value="HTH_MARR_2"/>
    <property type="match status" value="1"/>
</dbReference>
<dbReference type="Pfam" id="PF12802">
    <property type="entry name" value="MarR_2"/>
    <property type="match status" value="1"/>
</dbReference>
<dbReference type="PANTHER" id="PTHR33164:SF107">
    <property type="entry name" value="TRANSCRIPTIONAL REGULATORY PROTEIN"/>
    <property type="match status" value="1"/>
</dbReference>
<dbReference type="GO" id="GO:0006950">
    <property type="term" value="P:response to stress"/>
    <property type="evidence" value="ECO:0007669"/>
    <property type="project" value="TreeGrafter"/>
</dbReference>
<sequence>MLYLLQRASRAAVARANTRTMEQLGVSATQLGTLAHLARHPGSSMTDIADLFDLNKSAVSGMLSRLEKAGLVERRPNPNDGRGSLLFLTDRGWNVRASAMPLVKRATAEMTDGFSAAEVDVIYRFLNAIVERYSEDGEATS</sequence>
<dbReference type="SUPFAM" id="SSF46785">
    <property type="entry name" value="Winged helix' DNA-binding domain"/>
    <property type="match status" value="1"/>
</dbReference>
<evidence type="ECO:0000259" key="4">
    <source>
        <dbReference type="PROSITE" id="PS50995"/>
    </source>
</evidence>
<dbReference type="Proteomes" id="UP000064967">
    <property type="component" value="Chromosome"/>
</dbReference>
<dbReference type="InterPro" id="IPR000835">
    <property type="entry name" value="HTH_MarR-typ"/>
</dbReference>
<gene>
    <name evidence="5" type="ORF">AKJ09_00586</name>
</gene>
<dbReference type="PRINTS" id="PR00598">
    <property type="entry name" value="HTHMARR"/>
</dbReference>
<protein>
    <submittedName>
        <fullName evidence="5">Transcriptional regulator, MarR family</fullName>
    </submittedName>
</protein>
<reference evidence="5 6" key="1">
    <citation type="submission" date="2015-08" db="EMBL/GenBank/DDBJ databases">
        <authorList>
            <person name="Babu N.S."/>
            <person name="Beckwith C.J."/>
            <person name="Beseler K.G."/>
            <person name="Brison A."/>
            <person name="Carone J.V."/>
            <person name="Caskin T.P."/>
            <person name="Diamond M."/>
            <person name="Durham M.E."/>
            <person name="Foxe J.M."/>
            <person name="Go M."/>
            <person name="Henderson B.A."/>
            <person name="Jones I.B."/>
            <person name="McGettigan J.A."/>
            <person name="Micheletti S.J."/>
            <person name="Nasrallah M.E."/>
            <person name="Ortiz D."/>
            <person name="Piller C.R."/>
            <person name="Privatt S.R."/>
            <person name="Schneider S.L."/>
            <person name="Sharp S."/>
            <person name="Smith T.C."/>
            <person name="Stanton J.D."/>
            <person name="Ullery H.E."/>
            <person name="Wilson R.J."/>
            <person name="Serrano M.G."/>
            <person name="Buck G."/>
            <person name="Lee V."/>
            <person name="Wang Y."/>
            <person name="Carvalho R."/>
            <person name="Voegtly L."/>
            <person name="Shi R."/>
            <person name="Duckworth R."/>
            <person name="Johnson A."/>
            <person name="Loviza R."/>
            <person name="Walstead R."/>
            <person name="Shah Z."/>
            <person name="Kiflezghi M."/>
            <person name="Wade K."/>
            <person name="Ball S.L."/>
            <person name="Bradley K.W."/>
            <person name="Asai D.J."/>
            <person name="Bowman C.A."/>
            <person name="Russell D.A."/>
            <person name="Pope W.H."/>
            <person name="Jacobs-Sera D."/>
            <person name="Hendrix R.W."/>
            <person name="Hatfull G.F."/>
        </authorList>
    </citation>
    <scope>NUCLEOTIDE SEQUENCE [LARGE SCALE GENOMIC DNA]</scope>
    <source>
        <strain evidence="5 6">DSM 27648</strain>
    </source>
</reference>
<dbReference type="AlphaFoldDB" id="A0A0K1PK78"/>
<evidence type="ECO:0000256" key="2">
    <source>
        <dbReference type="ARBA" id="ARBA00023125"/>
    </source>
</evidence>
<keyword evidence="2" id="KW-0238">DNA-binding</keyword>
<dbReference type="InterPro" id="IPR039422">
    <property type="entry name" value="MarR/SlyA-like"/>
</dbReference>